<dbReference type="AlphaFoldDB" id="A0A0H5QST8"/>
<evidence type="ECO:0000256" key="2">
    <source>
        <dbReference type="ARBA" id="ARBA00023134"/>
    </source>
</evidence>
<proteinExistence type="predicted"/>
<protein>
    <recommendedName>
        <fullName evidence="5">Ras-related protein Rab-23</fullName>
    </recommendedName>
</protein>
<dbReference type="SMART" id="SM00173">
    <property type="entry name" value="RAS"/>
    <property type="match status" value="1"/>
</dbReference>
<dbReference type="PRINTS" id="PR00449">
    <property type="entry name" value="RASTRNSFRMNG"/>
</dbReference>
<dbReference type="PANTHER" id="PTHR47977">
    <property type="entry name" value="RAS-RELATED PROTEIN RAB"/>
    <property type="match status" value="1"/>
</dbReference>
<dbReference type="SMART" id="SM00176">
    <property type="entry name" value="RAN"/>
    <property type="match status" value="1"/>
</dbReference>
<dbReference type="NCBIfam" id="TIGR00231">
    <property type="entry name" value="small_GTP"/>
    <property type="match status" value="1"/>
</dbReference>
<evidence type="ECO:0000256" key="3">
    <source>
        <dbReference type="SAM" id="MobiDB-lite"/>
    </source>
</evidence>
<sequence>MITRFATGDFTGQYKKTIGTDFMERDLEMGGQGKTIKLMLWDTAGQEMFSEITKNYYRGAGAVVYAFSTVDRDSFDAIPKWRARVQDECGDGLAEVIVQTKADLLSKSTTTQTEAEALAKQFNLKLYRVCTKENKMVEEVFQYLAEQFLDKSGAPPSKPKAAKKAMDPPGADPRTDAISPKDTFKLEPSRQRTGKKKSFCVVL</sequence>
<dbReference type="PROSITE" id="PS51419">
    <property type="entry name" value="RAB"/>
    <property type="match status" value="1"/>
</dbReference>
<accession>A0A0H5QST8</accession>
<organism evidence="4">
    <name type="scientific">Spongospora subterranea</name>
    <dbReference type="NCBI Taxonomy" id="70186"/>
    <lineage>
        <taxon>Eukaryota</taxon>
        <taxon>Sar</taxon>
        <taxon>Rhizaria</taxon>
        <taxon>Endomyxa</taxon>
        <taxon>Phytomyxea</taxon>
        <taxon>Plasmodiophorida</taxon>
        <taxon>Plasmodiophoridae</taxon>
        <taxon>Spongospora</taxon>
    </lineage>
</organism>
<dbReference type="PROSITE" id="PS51421">
    <property type="entry name" value="RAS"/>
    <property type="match status" value="1"/>
</dbReference>
<dbReference type="SUPFAM" id="SSF52540">
    <property type="entry name" value="P-loop containing nucleoside triphosphate hydrolases"/>
    <property type="match status" value="1"/>
</dbReference>
<feature type="region of interest" description="Disordered" evidence="3">
    <location>
        <begin position="152"/>
        <end position="203"/>
    </location>
</feature>
<dbReference type="FunFam" id="3.40.50.300:FF:001447">
    <property type="entry name" value="Ras-related protein Rab-1B"/>
    <property type="match status" value="1"/>
</dbReference>
<keyword evidence="1" id="KW-0547">Nucleotide-binding</keyword>
<dbReference type="Pfam" id="PF00071">
    <property type="entry name" value="Ras"/>
    <property type="match status" value="1"/>
</dbReference>
<reference evidence="4" key="1">
    <citation type="submission" date="2015-04" db="EMBL/GenBank/DDBJ databases">
        <title>The genome sequence of the plant pathogenic Rhizarian Plasmodiophora brassicae reveals insights in its biotrophic life cycle and the origin of chitin synthesis.</title>
        <authorList>
            <person name="Schwelm A."/>
            <person name="Fogelqvist J."/>
            <person name="Knaust A."/>
            <person name="Julke S."/>
            <person name="Lilja T."/>
            <person name="Dhandapani V."/>
            <person name="Bonilla-Rosso G."/>
            <person name="Karlsson M."/>
            <person name="Shevchenko A."/>
            <person name="Choi S.R."/>
            <person name="Kim H.G."/>
            <person name="Park J.Y."/>
            <person name="Lim Y.P."/>
            <person name="Ludwig-Muller J."/>
            <person name="Dixelius C."/>
        </authorList>
    </citation>
    <scope>NUCLEOTIDE SEQUENCE</scope>
    <source>
        <tissue evidence="4">Potato root galls</tissue>
    </source>
</reference>
<name>A0A0H5QST8_9EUKA</name>
<dbReference type="SMART" id="SM00174">
    <property type="entry name" value="RHO"/>
    <property type="match status" value="1"/>
</dbReference>
<dbReference type="InterPro" id="IPR050227">
    <property type="entry name" value="Rab"/>
</dbReference>
<evidence type="ECO:0000313" key="4">
    <source>
        <dbReference type="EMBL" id="CRZ04752.1"/>
    </source>
</evidence>
<dbReference type="EMBL" id="HACM01004310">
    <property type="protein sequence ID" value="CRZ04752.1"/>
    <property type="molecule type" value="Transcribed_RNA"/>
</dbReference>
<dbReference type="InterPro" id="IPR027417">
    <property type="entry name" value="P-loop_NTPase"/>
</dbReference>
<keyword evidence="2" id="KW-0342">GTP-binding</keyword>
<feature type="compositionally biased region" description="Basic residues" evidence="3">
    <location>
        <begin position="192"/>
        <end position="203"/>
    </location>
</feature>
<evidence type="ECO:0008006" key="5">
    <source>
        <dbReference type="Google" id="ProtNLM"/>
    </source>
</evidence>
<dbReference type="SMART" id="SM00175">
    <property type="entry name" value="RAB"/>
    <property type="match status" value="1"/>
</dbReference>
<dbReference type="GO" id="GO:0003924">
    <property type="term" value="F:GTPase activity"/>
    <property type="evidence" value="ECO:0007669"/>
    <property type="project" value="InterPro"/>
</dbReference>
<evidence type="ECO:0000256" key="1">
    <source>
        <dbReference type="ARBA" id="ARBA00022741"/>
    </source>
</evidence>
<dbReference type="GO" id="GO:0005525">
    <property type="term" value="F:GTP binding"/>
    <property type="evidence" value="ECO:0007669"/>
    <property type="project" value="UniProtKB-KW"/>
</dbReference>
<dbReference type="InterPro" id="IPR005225">
    <property type="entry name" value="Small_GTP-bd"/>
</dbReference>
<dbReference type="InterPro" id="IPR001806">
    <property type="entry name" value="Small_GTPase"/>
</dbReference>
<dbReference type="Gene3D" id="3.40.50.300">
    <property type="entry name" value="P-loop containing nucleotide triphosphate hydrolases"/>
    <property type="match status" value="1"/>
</dbReference>